<reference evidence="2" key="1">
    <citation type="submission" date="2020-06" db="EMBL/GenBank/DDBJ databases">
        <title>Thalassolituus marinus alknpb1M-1, a hydrocarbon-degrading bacterium isolated from the deep-sea overlying water using an in-situ strategy from the South China Sea basin.</title>
        <authorList>
            <person name="Dong C."/>
            <person name="Chen Y."/>
            <person name="Shao Z."/>
        </authorList>
    </citation>
    <scope>NUCLEOTIDE SEQUENCE [LARGE SCALE GENOMIC DNA]</scope>
    <source>
        <strain evidence="2">alknpb1M-1</strain>
    </source>
</reference>
<proteinExistence type="predicted"/>
<gene>
    <name evidence="1" type="ORF">HUF19_08370</name>
</gene>
<evidence type="ECO:0000313" key="2">
    <source>
        <dbReference type="Proteomes" id="UP001065322"/>
    </source>
</evidence>
<dbReference type="Gene3D" id="1.10.1660.10">
    <property type="match status" value="1"/>
</dbReference>
<dbReference type="Proteomes" id="UP001065322">
    <property type="component" value="Chromosome"/>
</dbReference>
<keyword evidence="1" id="KW-0238">DNA-binding</keyword>
<dbReference type="EMBL" id="CP054475">
    <property type="protein sequence ID" value="UXD87446.1"/>
    <property type="molecule type" value="Genomic_DNA"/>
</dbReference>
<sequence length="59" mass="6801">MSTSEKLSLEKVAEILELKPVTVKRYAREGLLDGEESQGTWVFEADKVMKFKELQSKLR</sequence>
<dbReference type="RefSeq" id="WP_260999363.1">
    <property type="nucleotide sequence ID" value="NZ_CP054475.1"/>
</dbReference>
<dbReference type="GO" id="GO:0003677">
    <property type="term" value="F:DNA binding"/>
    <property type="evidence" value="ECO:0007669"/>
    <property type="project" value="UniProtKB-KW"/>
</dbReference>
<protein>
    <submittedName>
        <fullName evidence="1">DNA-binding protein</fullName>
    </submittedName>
</protein>
<name>A0ABY6AAY4_9GAMM</name>
<evidence type="ECO:0000313" key="1">
    <source>
        <dbReference type="EMBL" id="UXD87446.1"/>
    </source>
</evidence>
<keyword evidence="2" id="KW-1185">Reference proteome</keyword>
<organism evidence="1 2">
    <name type="scientific">Thalassolituus hydrocarboniclasticus</name>
    <dbReference type="NCBI Taxonomy" id="2742796"/>
    <lineage>
        <taxon>Bacteria</taxon>
        <taxon>Pseudomonadati</taxon>
        <taxon>Pseudomonadota</taxon>
        <taxon>Gammaproteobacteria</taxon>
        <taxon>Oceanospirillales</taxon>
        <taxon>Oceanospirillaceae</taxon>
        <taxon>Thalassolituus</taxon>
    </lineage>
</organism>
<accession>A0ABY6AAY4</accession>